<evidence type="ECO:0000256" key="1">
    <source>
        <dbReference type="SAM" id="Phobius"/>
    </source>
</evidence>
<keyword evidence="3" id="KW-1185">Reference proteome</keyword>
<evidence type="ECO:0000313" key="3">
    <source>
        <dbReference type="Proteomes" id="UP000566819"/>
    </source>
</evidence>
<keyword evidence="1" id="KW-0472">Membrane</keyword>
<evidence type="ECO:0000313" key="2">
    <source>
        <dbReference type="EMBL" id="KAF4625171.1"/>
    </source>
</evidence>
<proteinExistence type="predicted"/>
<keyword evidence="1" id="KW-0812">Transmembrane</keyword>
<comment type="caution">
    <text evidence="2">The sequence shown here is derived from an EMBL/GenBank/DDBJ whole genome shotgun (WGS) entry which is preliminary data.</text>
</comment>
<dbReference type="Proteomes" id="UP000566819">
    <property type="component" value="Unassembled WGS sequence"/>
</dbReference>
<dbReference type="EMBL" id="JAAMPI010001447">
    <property type="protein sequence ID" value="KAF4625171.1"/>
    <property type="molecule type" value="Genomic_DNA"/>
</dbReference>
<protein>
    <recommendedName>
        <fullName evidence="4">Mid2 domain-containing protein</fullName>
    </recommendedName>
</protein>
<dbReference type="OrthoDB" id="4497263at2759"/>
<organism evidence="2 3">
    <name type="scientific">Cudoniella acicularis</name>
    <dbReference type="NCBI Taxonomy" id="354080"/>
    <lineage>
        <taxon>Eukaryota</taxon>
        <taxon>Fungi</taxon>
        <taxon>Dikarya</taxon>
        <taxon>Ascomycota</taxon>
        <taxon>Pezizomycotina</taxon>
        <taxon>Leotiomycetes</taxon>
        <taxon>Helotiales</taxon>
        <taxon>Tricladiaceae</taxon>
        <taxon>Cudoniella</taxon>
    </lineage>
</organism>
<name>A0A8H4R9C8_9HELO</name>
<evidence type="ECO:0008006" key="4">
    <source>
        <dbReference type="Google" id="ProtNLM"/>
    </source>
</evidence>
<keyword evidence="1" id="KW-1133">Transmembrane helix</keyword>
<dbReference type="AlphaFoldDB" id="A0A8H4R9C8"/>
<reference evidence="2 3" key="1">
    <citation type="submission" date="2020-03" db="EMBL/GenBank/DDBJ databases">
        <title>Draft Genome Sequence of Cudoniella acicularis.</title>
        <authorList>
            <person name="Buettner E."/>
            <person name="Kellner H."/>
        </authorList>
    </citation>
    <scope>NUCLEOTIDE SEQUENCE [LARGE SCALE GENOMIC DNA]</scope>
    <source>
        <strain evidence="2 3">DSM 108380</strain>
    </source>
</reference>
<accession>A0A8H4R9C8</accession>
<sequence>MASATPTMSRPPSTNILTTAGLTITMTTSYLPITTAHPYQSACNASNAIWAIDGMVASNNWEGYAYDIPFGMVVNTSVKCQPDAATASWVSSVYSVGGQVFTYGMHNPTIDPVSITYVPANPSITNQVVMATTTVTSNWHMRVAGIGGYVFDDVVTATAAASTSPTTIQSSSGKVLVTATQSSAGTGAFQNSTQTGLTTSTLSSTLQSSSQTAFFGTITSQAQVASNLSPGAKVGLGIGIAVGILGFIALIVAVYLLRFRRQKTISGDDSSSAKFWNGMTPGIQEVDGNAKWTSEMGGNPMSEVYG</sequence>
<feature type="transmembrane region" description="Helical" evidence="1">
    <location>
        <begin position="234"/>
        <end position="257"/>
    </location>
</feature>
<gene>
    <name evidence="2" type="ORF">G7Y89_g13001</name>
</gene>